<dbReference type="GO" id="GO:0005829">
    <property type="term" value="C:cytosol"/>
    <property type="evidence" value="ECO:0007669"/>
    <property type="project" value="TreeGrafter"/>
</dbReference>
<evidence type="ECO:0000256" key="4">
    <source>
        <dbReference type="RuleBase" id="RU364069"/>
    </source>
</evidence>
<dbReference type="CDD" id="cd00438">
    <property type="entry name" value="cupin_RmlC"/>
    <property type="match status" value="1"/>
</dbReference>
<comment type="pathway">
    <text evidence="4">Carbohydrate biosynthesis; dTDP-L-rhamnose biosynthesis.</text>
</comment>
<evidence type="ECO:0000256" key="1">
    <source>
        <dbReference type="ARBA" id="ARBA00010154"/>
    </source>
</evidence>
<comment type="catalytic activity">
    <reaction evidence="4">
        <text>dTDP-4-dehydro-6-deoxy-alpha-D-glucose = dTDP-4-dehydro-beta-L-rhamnose</text>
        <dbReference type="Rhea" id="RHEA:16969"/>
        <dbReference type="ChEBI" id="CHEBI:57649"/>
        <dbReference type="ChEBI" id="CHEBI:62830"/>
        <dbReference type="EC" id="5.1.3.13"/>
    </reaction>
</comment>
<dbReference type="HOGENOM" id="CLU_090940_1_1_11"/>
<dbReference type="InterPro" id="IPR011051">
    <property type="entry name" value="RmlC_Cupin_sf"/>
</dbReference>
<evidence type="ECO:0000256" key="2">
    <source>
        <dbReference type="PIRSR" id="PIRSR600888-1"/>
    </source>
</evidence>
<feature type="active site" description="Proton donor" evidence="2">
    <location>
        <position position="130"/>
    </location>
</feature>
<dbReference type="RefSeq" id="WP_012934627.1">
    <property type="nucleotide sequence ID" value="NC_013739.1"/>
</dbReference>
<dbReference type="InterPro" id="IPR014710">
    <property type="entry name" value="RmlC-like_jellyroll"/>
</dbReference>
<dbReference type="GO" id="GO:0019305">
    <property type="term" value="P:dTDP-rhamnose biosynthetic process"/>
    <property type="evidence" value="ECO:0007669"/>
    <property type="project" value="UniProtKB-UniRule"/>
</dbReference>
<proteinExistence type="inferred from homology"/>
<dbReference type="EMBL" id="CP001854">
    <property type="protein sequence ID" value="ADB51576.1"/>
    <property type="molecule type" value="Genomic_DNA"/>
</dbReference>
<dbReference type="KEGG" id="cwo:Cwoe_3157"/>
<dbReference type="GO" id="GO:0000271">
    <property type="term" value="P:polysaccharide biosynthetic process"/>
    <property type="evidence" value="ECO:0007669"/>
    <property type="project" value="TreeGrafter"/>
</dbReference>
<comment type="similarity">
    <text evidence="1 4">Belongs to the dTDP-4-dehydrorhamnose 3,5-epimerase family.</text>
</comment>
<dbReference type="eggNOG" id="COG1898">
    <property type="taxonomic scope" value="Bacteria"/>
</dbReference>
<comment type="function">
    <text evidence="4">Catalyzes the epimerization of the C3' and C5'positions of dTDP-6-deoxy-D-xylo-4-hexulose, forming dTDP-6-deoxy-L-lyxo-4-hexulose.</text>
</comment>
<dbReference type="Proteomes" id="UP000008229">
    <property type="component" value="Chromosome"/>
</dbReference>
<accession>D3FDW0</accession>
<reference evidence="6" key="2">
    <citation type="submission" date="2010-01" db="EMBL/GenBank/DDBJ databases">
        <title>The complete genome of Conexibacter woesei DSM 14684.</title>
        <authorList>
            <consortium name="US DOE Joint Genome Institute (JGI-PGF)"/>
            <person name="Lucas S."/>
            <person name="Copeland A."/>
            <person name="Lapidus A."/>
            <person name="Glavina del Rio T."/>
            <person name="Dalin E."/>
            <person name="Tice H."/>
            <person name="Bruce D."/>
            <person name="Goodwin L."/>
            <person name="Pitluck S."/>
            <person name="Kyrpides N."/>
            <person name="Mavromatis K."/>
            <person name="Ivanova N."/>
            <person name="Mikhailova N."/>
            <person name="Chertkov O."/>
            <person name="Brettin T."/>
            <person name="Detter J.C."/>
            <person name="Han C."/>
            <person name="Larimer F."/>
            <person name="Land M."/>
            <person name="Hauser L."/>
            <person name="Markowitz V."/>
            <person name="Cheng J.-F."/>
            <person name="Hugenholtz P."/>
            <person name="Woyke T."/>
            <person name="Wu D."/>
            <person name="Pukall R."/>
            <person name="Steenblock K."/>
            <person name="Schneider S."/>
            <person name="Klenk H.-P."/>
            <person name="Eisen J.A."/>
        </authorList>
    </citation>
    <scope>NUCLEOTIDE SEQUENCE [LARGE SCALE GENOMIC DNA]</scope>
    <source>
        <strain evidence="6">DSM 14684 / CIP 108061 / JCM 11494 / NBRC 100937 / ID131577</strain>
    </source>
</reference>
<evidence type="ECO:0000256" key="3">
    <source>
        <dbReference type="PIRSR" id="PIRSR600888-3"/>
    </source>
</evidence>
<feature type="active site" description="Proton acceptor" evidence="2">
    <location>
        <position position="61"/>
    </location>
</feature>
<keyword evidence="4 5" id="KW-0413">Isomerase</keyword>
<feature type="site" description="Participates in a stacking interaction with the thymidine ring of dTDP-4-oxo-6-deoxyglucose" evidence="3">
    <location>
        <position position="136"/>
    </location>
</feature>
<dbReference type="Gene3D" id="2.60.120.10">
    <property type="entry name" value="Jelly Rolls"/>
    <property type="match status" value="1"/>
</dbReference>
<name>D3FDW0_CONWI</name>
<dbReference type="UniPathway" id="UPA00124"/>
<dbReference type="GO" id="GO:0008830">
    <property type="term" value="F:dTDP-4-dehydrorhamnose 3,5-epimerase activity"/>
    <property type="evidence" value="ECO:0007669"/>
    <property type="project" value="UniProtKB-UniRule"/>
</dbReference>
<dbReference type="STRING" id="469383.Cwoe_3157"/>
<dbReference type="NCBIfam" id="TIGR01221">
    <property type="entry name" value="rmlC"/>
    <property type="match status" value="1"/>
</dbReference>
<keyword evidence="6" id="KW-1185">Reference proteome</keyword>
<dbReference type="SUPFAM" id="SSF51182">
    <property type="entry name" value="RmlC-like cupins"/>
    <property type="match status" value="1"/>
</dbReference>
<dbReference type="Pfam" id="PF00908">
    <property type="entry name" value="dTDP_sugar_isom"/>
    <property type="match status" value="1"/>
</dbReference>
<dbReference type="PANTHER" id="PTHR21047:SF2">
    <property type="entry name" value="THYMIDINE DIPHOSPHO-4-KETO-RHAMNOSE 3,5-EPIMERASE"/>
    <property type="match status" value="1"/>
</dbReference>
<dbReference type="OrthoDB" id="9800680at2"/>
<dbReference type="AlphaFoldDB" id="D3FDW0"/>
<evidence type="ECO:0000313" key="5">
    <source>
        <dbReference type="EMBL" id="ADB51576.1"/>
    </source>
</evidence>
<sequence>MRVIPTRISGPVLLEPQVFGDHRGFFAETFREDAWSAAGVDVAFAQDNHSRSRRGTLRGMHFQMTPGQAKLVRCARGAIVDVVVDLRRASSTFGEWEAFELDDESMRQLFVPIGFAHGFCVTSEVADVVYKCSSYYDPATEAGIAYDDPAVGIVWPSDVEPVVSERDAQAPRLADVAGSLPF</sequence>
<dbReference type="InterPro" id="IPR000888">
    <property type="entry name" value="RmlC-like"/>
</dbReference>
<organism evidence="5 6">
    <name type="scientific">Conexibacter woesei (strain DSM 14684 / CCUG 47730 / CIP 108061 / JCM 11494 / NBRC 100937 / ID131577)</name>
    <dbReference type="NCBI Taxonomy" id="469383"/>
    <lineage>
        <taxon>Bacteria</taxon>
        <taxon>Bacillati</taxon>
        <taxon>Actinomycetota</taxon>
        <taxon>Thermoleophilia</taxon>
        <taxon>Solirubrobacterales</taxon>
        <taxon>Conexibacteraceae</taxon>
        <taxon>Conexibacter</taxon>
    </lineage>
</organism>
<gene>
    <name evidence="5" type="ordered locus">Cwoe_3157</name>
</gene>
<reference evidence="5 6" key="1">
    <citation type="journal article" date="2010" name="Stand. Genomic Sci.">
        <title>Complete genome sequence of Conexibacter woesei type strain (ID131577).</title>
        <authorList>
            <person name="Pukall R."/>
            <person name="Lapidus A."/>
            <person name="Glavina Del Rio T."/>
            <person name="Copeland A."/>
            <person name="Tice H."/>
            <person name="Cheng J.-F."/>
            <person name="Lucas S."/>
            <person name="Chen F."/>
            <person name="Nolan M."/>
            <person name="Bruce D."/>
            <person name="Goodwin L."/>
            <person name="Pitluck S."/>
            <person name="Mavromatis K."/>
            <person name="Ivanova N."/>
            <person name="Ovchinnikova G."/>
            <person name="Pati A."/>
            <person name="Chen A."/>
            <person name="Palaniappan K."/>
            <person name="Land M."/>
            <person name="Hauser L."/>
            <person name="Chang Y.-J."/>
            <person name="Jeffries C.D."/>
            <person name="Chain P."/>
            <person name="Meincke L."/>
            <person name="Sims D."/>
            <person name="Brettin T."/>
            <person name="Detter J.C."/>
            <person name="Rohde M."/>
            <person name="Goeker M."/>
            <person name="Bristow J."/>
            <person name="Eisen J.A."/>
            <person name="Markowitz V."/>
            <person name="Kyrpides N.C."/>
            <person name="Klenk H.-P."/>
            <person name="Hugenholtz P."/>
        </authorList>
    </citation>
    <scope>NUCLEOTIDE SEQUENCE [LARGE SCALE GENOMIC DNA]</scope>
    <source>
        <strain evidence="6">DSM 14684 / CIP 108061 / JCM 11494 / NBRC 100937 / ID131577</strain>
    </source>
</reference>
<evidence type="ECO:0000313" key="6">
    <source>
        <dbReference type="Proteomes" id="UP000008229"/>
    </source>
</evidence>
<protein>
    <recommendedName>
        <fullName evidence="4">dTDP-4-dehydrorhamnose 3,5-epimerase</fullName>
        <ecNumber evidence="4">5.1.3.13</ecNumber>
    </recommendedName>
    <alternativeName>
        <fullName evidence="4">Thymidine diphospho-4-keto-rhamnose 3,5-epimerase</fullName>
    </alternativeName>
</protein>
<dbReference type="PANTHER" id="PTHR21047">
    <property type="entry name" value="DTDP-6-DEOXY-D-GLUCOSE-3,5 EPIMERASE"/>
    <property type="match status" value="1"/>
</dbReference>
<comment type="subunit">
    <text evidence="4">Homodimer.</text>
</comment>
<dbReference type="EC" id="5.1.3.13" evidence="4"/>